<name>A0A0A9YNM5_LYGHE</name>
<proteinExistence type="predicted"/>
<dbReference type="AlphaFoldDB" id="A0A0A9YNM5"/>
<reference evidence="2" key="3">
    <citation type="journal article" date="2016" name="Gigascience">
        <title>De novo construction of an expanded transcriptome assembly for the western tarnished plant bug, Lygus hesperus.</title>
        <authorList>
            <person name="Tassone E.E."/>
            <person name="Geib S.M."/>
            <person name="Hall B."/>
            <person name="Fabrick J.A."/>
            <person name="Brent C.S."/>
            <person name="Hull J.J."/>
        </authorList>
    </citation>
    <scope>NUCLEOTIDE SEQUENCE</scope>
</reference>
<organism evidence="1">
    <name type="scientific">Lygus hesperus</name>
    <name type="common">Western plant bug</name>
    <dbReference type="NCBI Taxonomy" id="30085"/>
    <lineage>
        <taxon>Eukaryota</taxon>
        <taxon>Metazoa</taxon>
        <taxon>Ecdysozoa</taxon>
        <taxon>Arthropoda</taxon>
        <taxon>Hexapoda</taxon>
        <taxon>Insecta</taxon>
        <taxon>Pterygota</taxon>
        <taxon>Neoptera</taxon>
        <taxon>Paraneoptera</taxon>
        <taxon>Hemiptera</taxon>
        <taxon>Heteroptera</taxon>
        <taxon>Panheteroptera</taxon>
        <taxon>Cimicomorpha</taxon>
        <taxon>Miridae</taxon>
        <taxon>Mirini</taxon>
        <taxon>Lygus</taxon>
    </lineage>
</organism>
<evidence type="ECO:0000313" key="2">
    <source>
        <dbReference type="EMBL" id="JAQ06326.1"/>
    </source>
</evidence>
<reference evidence="1" key="1">
    <citation type="journal article" date="2014" name="PLoS ONE">
        <title>Transcriptome-Based Identification of ABC Transporters in the Western Tarnished Plant Bug Lygus hesperus.</title>
        <authorList>
            <person name="Hull J.J."/>
            <person name="Chaney K."/>
            <person name="Geib S.M."/>
            <person name="Fabrick J.A."/>
            <person name="Brent C.S."/>
            <person name="Walsh D."/>
            <person name="Lavine L.C."/>
        </authorList>
    </citation>
    <scope>NUCLEOTIDE SEQUENCE</scope>
</reference>
<gene>
    <name evidence="1" type="primary">STE6_1</name>
    <name evidence="1" type="ORF">CM83_27764</name>
    <name evidence="2" type="ORF">g.34455</name>
</gene>
<reference evidence="1" key="2">
    <citation type="submission" date="2014-07" db="EMBL/GenBank/DDBJ databases">
        <authorList>
            <person name="Hull J."/>
        </authorList>
    </citation>
    <scope>NUCLEOTIDE SEQUENCE</scope>
</reference>
<protein>
    <submittedName>
        <fullName evidence="1">Alpha-factor-transporting ATPase</fullName>
    </submittedName>
</protein>
<evidence type="ECO:0000313" key="1">
    <source>
        <dbReference type="EMBL" id="JAG31095.1"/>
    </source>
</evidence>
<accession>A0A0A9YNM5</accession>
<dbReference type="EMBL" id="GDHC01012303">
    <property type="protein sequence ID" value="JAQ06326.1"/>
    <property type="molecule type" value="Transcribed_RNA"/>
</dbReference>
<dbReference type="EMBL" id="GBHO01012509">
    <property type="protein sequence ID" value="JAG31095.1"/>
    <property type="molecule type" value="Transcribed_RNA"/>
</dbReference>
<sequence length="300" mass="33322">MNSVTLYAPCEDHFTTPLPPLYINSYGFSQDADDDTELQYIHRMHCNLDICNLYNHLFDNQNHMYRVVGCLEGCAVCGTTTSNCLYKITEDTRDGEKAQKIKTLLEKYDRIGLGDRRRGYGANVAHLTPLIHEILNNPLYGTRFTIADTPPAAGGAATVESTAPTKITRNIRNFYTDSYGNFTGIITDRCGQGLGGYNSLVHYANNSVGYYTRNACRFMKVPADEPNRYSGVSNAPNSSVDAALVYHSRNKGFAFLDSNAPTDDAQATANDLEPGVGYIQHRLPPRLACWYPNCKKAARM</sequence>